<comment type="caution">
    <text evidence="1">The sequence shown here is derived from an EMBL/GenBank/DDBJ whole genome shotgun (WGS) entry which is preliminary data.</text>
</comment>
<reference evidence="1" key="1">
    <citation type="journal article" date="2015" name="Nature">
        <title>Complex archaea that bridge the gap between prokaryotes and eukaryotes.</title>
        <authorList>
            <person name="Spang A."/>
            <person name="Saw J.H."/>
            <person name="Jorgensen S.L."/>
            <person name="Zaremba-Niedzwiedzka K."/>
            <person name="Martijn J."/>
            <person name="Lind A.E."/>
            <person name="van Eijk R."/>
            <person name="Schleper C."/>
            <person name="Guy L."/>
            <person name="Ettema T.J."/>
        </authorList>
    </citation>
    <scope>NUCLEOTIDE SEQUENCE</scope>
</reference>
<name>A0A0F9NJT0_9ZZZZ</name>
<proteinExistence type="predicted"/>
<organism evidence="1">
    <name type="scientific">marine sediment metagenome</name>
    <dbReference type="NCBI Taxonomy" id="412755"/>
    <lineage>
        <taxon>unclassified sequences</taxon>
        <taxon>metagenomes</taxon>
        <taxon>ecological metagenomes</taxon>
    </lineage>
</organism>
<dbReference type="AlphaFoldDB" id="A0A0F9NJT0"/>
<accession>A0A0F9NJT0</accession>
<gene>
    <name evidence="1" type="ORF">LCGC14_1328380</name>
</gene>
<evidence type="ECO:0000313" key="1">
    <source>
        <dbReference type="EMBL" id="KKM81577.1"/>
    </source>
</evidence>
<sequence>MAVRPIVPTKLSRGSHRWEWNTLLNGDSGDPLDALQGCPTFADKTVHVKGDFSGPATLVIEGSNDGVTWVTLTDPGGTALSFTAEDLKVILENPQEIRPRVTAGDGSTDLDVFIVGRGVMQLR</sequence>
<protein>
    <submittedName>
        <fullName evidence="1">Uncharacterized protein</fullName>
    </submittedName>
</protein>
<dbReference type="EMBL" id="LAZR01007999">
    <property type="protein sequence ID" value="KKM81577.1"/>
    <property type="molecule type" value="Genomic_DNA"/>
</dbReference>